<organism evidence="2 3">
    <name type="scientific">Streptomyces albiflavescens</name>
    <dbReference type="NCBI Taxonomy" id="1623582"/>
    <lineage>
        <taxon>Bacteria</taxon>
        <taxon>Bacillati</taxon>
        <taxon>Actinomycetota</taxon>
        <taxon>Actinomycetes</taxon>
        <taxon>Kitasatosporales</taxon>
        <taxon>Streptomycetaceae</taxon>
        <taxon>Streptomyces</taxon>
    </lineage>
</organism>
<feature type="region of interest" description="Disordered" evidence="1">
    <location>
        <begin position="1"/>
        <end position="23"/>
    </location>
</feature>
<evidence type="ECO:0000313" key="2">
    <source>
        <dbReference type="EMBL" id="GGN65129.1"/>
    </source>
</evidence>
<reference evidence="2 3" key="1">
    <citation type="journal article" date="2014" name="Int. J. Syst. Evol. Microbiol.">
        <title>Complete genome sequence of Corynebacterium casei LMG S-19264T (=DSM 44701T), isolated from a smear-ripened cheese.</title>
        <authorList>
            <consortium name="US DOE Joint Genome Institute (JGI-PGF)"/>
            <person name="Walter F."/>
            <person name="Albersmeier A."/>
            <person name="Kalinowski J."/>
            <person name="Ruckert C."/>
        </authorList>
    </citation>
    <scope>NUCLEOTIDE SEQUENCE [LARGE SCALE GENOMIC DNA]</scope>
    <source>
        <strain evidence="2 3">CGMCC 4.7111</strain>
    </source>
</reference>
<gene>
    <name evidence="2" type="ORF">GCM10011579_035320</name>
</gene>
<dbReference type="AlphaFoldDB" id="A0A917Y2N1"/>
<sequence length="142" mass="15352">MRRDRQSHTPPHEPPRQDDKAAQGDRAVLTGCQDFVSAQARHALLRADAPSLGLTTICHTLPEQTVNSRTCRGCSHIPHADTDIVERRAGRIARGIGFAAERTIDLTGAVCAACHPSRNQGDLPCTWNRAQESPGPARTSAN</sequence>
<comment type="caution">
    <text evidence="2">The sequence shown here is derived from an EMBL/GenBank/DDBJ whole genome shotgun (WGS) entry which is preliminary data.</text>
</comment>
<dbReference type="Proteomes" id="UP000600365">
    <property type="component" value="Unassembled WGS sequence"/>
</dbReference>
<dbReference type="EMBL" id="BMMM01000005">
    <property type="protein sequence ID" value="GGN65129.1"/>
    <property type="molecule type" value="Genomic_DNA"/>
</dbReference>
<evidence type="ECO:0000313" key="3">
    <source>
        <dbReference type="Proteomes" id="UP000600365"/>
    </source>
</evidence>
<name>A0A917Y2N1_9ACTN</name>
<accession>A0A917Y2N1</accession>
<keyword evidence="3" id="KW-1185">Reference proteome</keyword>
<proteinExistence type="predicted"/>
<protein>
    <submittedName>
        <fullName evidence="2">Uncharacterized protein</fullName>
    </submittedName>
</protein>
<evidence type="ECO:0000256" key="1">
    <source>
        <dbReference type="SAM" id="MobiDB-lite"/>
    </source>
</evidence>